<evidence type="ECO:0000259" key="3">
    <source>
        <dbReference type="PROSITE" id="PS50994"/>
    </source>
</evidence>
<dbReference type="GO" id="GO:0005634">
    <property type="term" value="C:nucleus"/>
    <property type="evidence" value="ECO:0007669"/>
    <property type="project" value="UniProtKB-ARBA"/>
</dbReference>
<dbReference type="Proteomes" id="UP000077521">
    <property type="component" value="Unassembled WGS sequence"/>
</dbReference>
<evidence type="ECO:0000256" key="1">
    <source>
        <dbReference type="ARBA" id="ARBA00022884"/>
    </source>
</evidence>
<keyword evidence="5" id="KW-1185">Reference proteome</keyword>
<dbReference type="GO" id="GO:0003723">
    <property type="term" value="F:RNA binding"/>
    <property type="evidence" value="ECO:0007669"/>
    <property type="project" value="UniProtKB-KW"/>
</dbReference>
<keyword evidence="1" id="KW-0694">RNA-binding</keyword>
<feature type="domain" description="Integrase catalytic" evidence="3">
    <location>
        <begin position="1"/>
        <end position="125"/>
    </location>
</feature>
<organism evidence="4 5">
    <name type="scientific">Tilletia indica</name>
    <dbReference type="NCBI Taxonomy" id="43049"/>
    <lineage>
        <taxon>Eukaryota</taxon>
        <taxon>Fungi</taxon>
        <taxon>Dikarya</taxon>
        <taxon>Basidiomycota</taxon>
        <taxon>Ustilaginomycotina</taxon>
        <taxon>Exobasidiomycetes</taxon>
        <taxon>Tilletiales</taxon>
        <taxon>Tilletiaceae</taxon>
        <taxon>Tilletia</taxon>
    </lineage>
</organism>
<dbReference type="InterPro" id="IPR050951">
    <property type="entry name" value="Retrovirus_Pol_polyprotein"/>
</dbReference>
<dbReference type="Gene3D" id="3.30.420.10">
    <property type="entry name" value="Ribonuclease H-like superfamily/Ribonuclease H"/>
    <property type="match status" value="1"/>
</dbReference>
<reference evidence="4" key="2">
    <citation type="journal article" date="2019" name="IMA Fungus">
        <title>Genome sequencing and comparison of five Tilletia species to identify candidate genes for the detection of regulated species infecting wheat.</title>
        <authorList>
            <person name="Nguyen H.D.T."/>
            <person name="Sultana T."/>
            <person name="Kesanakurti P."/>
            <person name="Hambleton S."/>
        </authorList>
    </citation>
    <scope>NUCLEOTIDE SEQUENCE</scope>
    <source>
        <strain evidence="4">DAOMC 236416</strain>
    </source>
</reference>
<dbReference type="AlphaFoldDB" id="A0A8T8SMH8"/>
<dbReference type="PROSITE" id="PS50994">
    <property type="entry name" value="INTEGRASE"/>
    <property type="match status" value="1"/>
</dbReference>
<sequence length="187" mass="20747">MIVLEPCQKTITAEGVAAIVSNRILRFGWRPRRISSDSESRVSGSVMQKLCESLGAIATPSSPHHQQANAVERAVQTVQKVLQVMSLDSKSHWDSRIIPAVELAMNSSPSTVTGQRPFDLVFISHPTIVHAVFDADEHLGVGSFPERLSAAKERLREACHHTEAARREQKRRYDSRRAHPPLIVPGM</sequence>
<feature type="compositionally biased region" description="Basic and acidic residues" evidence="2">
    <location>
        <begin position="159"/>
        <end position="177"/>
    </location>
</feature>
<dbReference type="PANTHER" id="PTHR37984">
    <property type="entry name" value="PROTEIN CBG26694"/>
    <property type="match status" value="1"/>
</dbReference>
<reference evidence="4" key="1">
    <citation type="submission" date="2016-04" db="EMBL/GenBank/DDBJ databases">
        <authorList>
            <person name="Nguyen H.D."/>
            <person name="Samba Siva P."/>
            <person name="Cullis J."/>
            <person name="Levesque C.A."/>
            <person name="Hambleton S."/>
        </authorList>
    </citation>
    <scope>NUCLEOTIDE SEQUENCE</scope>
    <source>
        <strain evidence="4">DAOMC 236416</strain>
    </source>
</reference>
<protein>
    <recommendedName>
        <fullName evidence="3">Integrase catalytic domain-containing protein</fullName>
    </recommendedName>
</protein>
<accession>A0A8T8SMH8</accession>
<dbReference type="InterPro" id="IPR001584">
    <property type="entry name" value="Integrase_cat-core"/>
</dbReference>
<proteinExistence type="predicted"/>
<dbReference type="EMBL" id="LWDF02000805">
    <property type="protein sequence ID" value="KAE8242511.1"/>
    <property type="molecule type" value="Genomic_DNA"/>
</dbReference>
<evidence type="ECO:0000313" key="4">
    <source>
        <dbReference type="EMBL" id="KAE8242511.1"/>
    </source>
</evidence>
<gene>
    <name evidence="4" type="ORF">A4X13_0g7126</name>
</gene>
<comment type="caution">
    <text evidence="4">The sequence shown here is derived from an EMBL/GenBank/DDBJ whole genome shotgun (WGS) entry which is preliminary data.</text>
</comment>
<name>A0A8T8SMH8_9BASI</name>
<dbReference type="PANTHER" id="PTHR37984:SF5">
    <property type="entry name" value="PROTEIN NYNRIN-LIKE"/>
    <property type="match status" value="1"/>
</dbReference>
<evidence type="ECO:0000256" key="2">
    <source>
        <dbReference type="SAM" id="MobiDB-lite"/>
    </source>
</evidence>
<evidence type="ECO:0000313" key="5">
    <source>
        <dbReference type="Proteomes" id="UP000077521"/>
    </source>
</evidence>
<dbReference type="InterPro" id="IPR012337">
    <property type="entry name" value="RNaseH-like_sf"/>
</dbReference>
<dbReference type="GO" id="GO:0015074">
    <property type="term" value="P:DNA integration"/>
    <property type="evidence" value="ECO:0007669"/>
    <property type="project" value="InterPro"/>
</dbReference>
<feature type="region of interest" description="Disordered" evidence="2">
    <location>
        <begin position="159"/>
        <end position="187"/>
    </location>
</feature>
<dbReference type="SUPFAM" id="SSF53098">
    <property type="entry name" value="Ribonuclease H-like"/>
    <property type="match status" value="1"/>
</dbReference>
<dbReference type="InterPro" id="IPR036397">
    <property type="entry name" value="RNaseH_sf"/>
</dbReference>